<dbReference type="GO" id="GO:0006777">
    <property type="term" value="P:Mo-molybdopterin cofactor biosynthetic process"/>
    <property type="evidence" value="ECO:0007669"/>
    <property type="project" value="UniProtKB-KW"/>
</dbReference>
<dbReference type="Gene3D" id="2.40.340.10">
    <property type="entry name" value="MoeA, C-terminal, domain IV"/>
    <property type="match status" value="1"/>
</dbReference>
<keyword evidence="4" id="KW-0500">Molybdenum</keyword>
<evidence type="ECO:0000256" key="7">
    <source>
        <dbReference type="ARBA" id="ARBA00022842"/>
    </source>
</evidence>
<dbReference type="EC" id="2.10.1.1" evidence="3"/>
<dbReference type="Pfam" id="PF03454">
    <property type="entry name" value="MoeA_C"/>
    <property type="match status" value="1"/>
</dbReference>
<dbReference type="GO" id="GO:0046872">
    <property type="term" value="F:metal ion binding"/>
    <property type="evidence" value="ECO:0007669"/>
    <property type="project" value="UniProtKB-KW"/>
</dbReference>
<dbReference type="InterPro" id="IPR001453">
    <property type="entry name" value="MoaB/Mog_dom"/>
</dbReference>
<evidence type="ECO:0000259" key="10">
    <source>
        <dbReference type="SMART" id="SM00852"/>
    </source>
</evidence>
<feature type="non-terminal residue" evidence="11">
    <location>
        <position position="1"/>
    </location>
</feature>
<keyword evidence="5" id="KW-0808">Transferase</keyword>
<evidence type="ECO:0000256" key="1">
    <source>
        <dbReference type="ARBA" id="ARBA00001946"/>
    </source>
</evidence>
<evidence type="ECO:0000256" key="5">
    <source>
        <dbReference type="ARBA" id="ARBA00022679"/>
    </source>
</evidence>
<dbReference type="SUPFAM" id="SSF63867">
    <property type="entry name" value="MoeA C-terminal domain-like"/>
    <property type="match status" value="1"/>
</dbReference>
<dbReference type="SUPFAM" id="SSF53218">
    <property type="entry name" value="Molybdenum cofactor biosynthesis proteins"/>
    <property type="match status" value="1"/>
</dbReference>
<organism evidence="11">
    <name type="scientific">marine metagenome</name>
    <dbReference type="NCBI Taxonomy" id="408172"/>
    <lineage>
        <taxon>unclassified sequences</taxon>
        <taxon>metagenomes</taxon>
        <taxon>ecological metagenomes</taxon>
    </lineage>
</organism>
<dbReference type="InterPro" id="IPR005111">
    <property type="entry name" value="MoeA_C_domain_IV"/>
</dbReference>
<dbReference type="PANTHER" id="PTHR10192:SF5">
    <property type="entry name" value="GEPHYRIN"/>
    <property type="match status" value="1"/>
</dbReference>
<dbReference type="InterPro" id="IPR036425">
    <property type="entry name" value="MoaB/Mog-like_dom_sf"/>
</dbReference>
<dbReference type="SUPFAM" id="SSF63882">
    <property type="entry name" value="MoeA N-terminal region -like"/>
    <property type="match status" value="1"/>
</dbReference>
<dbReference type="SMART" id="SM00852">
    <property type="entry name" value="MoCF_biosynth"/>
    <property type="match status" value="1"/>
</dbReference>
<dbReference type="GO" id="GO:0005829">
    <property type="term" value="C:cytosol"/>
    <property type="evidence" value="ECO:0007669"/>
    <property type="project" value="TreeGrafter"/>
</dbReference>
<keyword evidence="7" id="KW-0460">Magnesium</keyword>
<reference evidence="11" key="1">
    <citation type="submission" date="2018-05" db="EMBL/GenBank/DDBJ databases">
        <authorList>
            <person name="Lanie J.A."/>
            <person name="Ng W.-L."/>
            <person name="Kazmierczak K.M."/>
            <person name="Andrzejewski T.M."/>
            <person name="Davidsen T.M."/>
            <person name="Wayne K.J."/>
            <person name="Tettelin H."/>
            <person name="Glass J.I."/>
            <person name="Rusch D."/>
            <person name="Podicherti R."/>
            <person name="Tsui H.-C.T."/>
            <person name="Winkler M.E."/>
        </authorList>
    </citation>
    <scope>NUCLEOTIDE SEQUENCE</scope>
</reference>
<dbReference type="GO" id="GO:0061599">
    <property type="term" value="F:molybdopterin molybdotransferase activity"/>
    <property type="evidence" value="ECO:0007669"/>
    <property type="project" value="UniProtKB-EC"/>
</dbReference>
<comment type="catalytic activity">
    <reaction evidence="9">
        <text>adenylyl-molybdopterin + molybdate = Mo-molybdopterin + AMP + H(+)</text>
        <dbReference type="Rhea" id="RHEA:35047"/>
        <dbReference type="ChEBI" id="CHEBI:15378"/>
        <dbReference type="ChEBI" id="CHEBI:36264"/>
        <dbReference type="ChEBI" id="CHEBI:62727"/>
        <dbReference type="ChEBI" id="CHEBI:71302"/>
        <dbReference type="ChEBI" id="CHEBI:456215"/>
        <dbReference type="EC" id="2.10.1.1"/>
    </reaction>
</comment>
<evidence type="ECO:0000256" key="8">
    <source>
        <dbReference type="ARBA" id="ARBA00023150"/>
    </source>
</evidence>
<dbReference type="InterPro" id="IPR036135">
    <property type="entry name" value="MoeA_linker/N_sf"/>
</dbReference>
<evidence type="ECO:0000256" key="6">
    <source>
        <dbReference type="ARBA" id="ARBA00022723"/>
    </source>
</evidence>
<evidence type="ECO:0000256" key="9">
    <source>
        <dbReference type="ARBA" id="ARBA00047317"/>
    </source>
</evidence>
<dbReference type="InterPro" id="IPR038987">
    <property type="entry name" value="MoeA-like"/>
</dbReference>
<comment type="pathway">
    <text evidence="2">Cofactor biosynthesis; molybdopterin biosynthesis.</text>
</comment>
<dbReference type="CDD" id="cd00887">
    <property type="entry name" value="MoeA"/>
    <property type="match status" value="1"/>
</dbReference>
<dbReference type="InterPro" id="IPR005110">
    <property type="entry name" value="MoeA_linker/N"/>
</dbReference>
<comment type="cofactor">
    <cofactor evidence="1">
        <name>Mg(2+)</name>
        <dbReference type="ChEBI" id="CHEBI:18420"/>
    </cofactor>
</comment>
<name>A0A382DAG4_9ZZZZ</name>
<feature type="domain" description="MoaB/Mog" evidence="10">
    <location>
        <begin position="51"/>
        <end position="192"/>
    </location>
</feature>
<protein>
    <recommendedName>
        <fullName evidence="3">molybdopterin molybdotransferase</fullName>
        <ecNumber evidence="3">2.10.1.1</ecNumber>
    </recommendedName>
</protein>
<evidence type="ECO:0000256" key="3">
    <source>
        <dbReference type="ARBA" id="ARBA00013269"/>
    </source>
</evidence>
<dbReference type="Gene3D" id="3.40.980.10">
    <property type="entry name" value="MoaB/Mog-like domain"/>
    <property type="match status" value="1"/>
</dbReference>
<dbReference type="PANTHER" id="PTHR10192">
    <property type="entry name" value="MOLYBDOPTERIN BIOSYNTHESIS PROTEIN"/>
    <property type="match status" value="1"/>
</dbReference>
<dbReference type="InterPro" id="IPR036688">
    <property type="entry name" value="MoeA_C_domain_IV_sf"/>
</dbReference>
<keyword evidence="8" id="KW-0501">Molybdenum cofactor biosynthesis</keyword>
<accession>A0A382DAG4</accession>
<dbReference type="AlphaFoldDB" id="A0A382DAG4"/>
<dbReference type="UniPathway" id="UPA00344"/>
<dbReference type="Pfam" id="PF03453">
    <property type="entry name" value="MoeA_N"/>
    <property type="match status" value="1"/>
</dbReference>
<sequence length="284" mass="30156">SVGVNVRPAGEDVQRGQQVLDAGTPVRPSEMGVMASLGLSAARVIRRPVVAILATGDELVASGQTLDEGKIFDSNSFSVAGSVIACGGVPRVLGIARDNLEDLNNKLSEAAGSDLIVTSAGVSKGDYDIVKDVLTERGDMNFWSVRMRPAKPLAFGHLREDGGRSVPLLGLPGNPVSTMVAFEMFARPAIQIMLGKRRLARPMVEGVLTAPIYNADGRRVYARVEVTRKDGSYFANPVGPQGSNILTSMSRANGLAICPEDLPSKGAGEQVQIIMLDWNEEVDL</sequence>
<dbReference type="EMBL" id="UINC01038256">
    <property type="protein sequence ID" value="SVB35004.1"/>
    <property type="molecule type" value="Genomic_DNA"/>
</dbReference>
<evidence type="ECO:0000256" key="4">
    <source>
        <dbReference type="ARBA" id="ARBA00022505"/>
    </source>
</evidence>
<dbReference type="Pfam" id="PF00994">
    <property type="entry name" value="MoCF_biosynth"/>
    <property type="match status" value="1"/>
</dbReference>
<evidence type="ECO:0000256" key="2">
    <source>
        <dbReference type="ARBA" id="ARBA00005046"/>
    </source>
</evidence>
<gene>
    <name evidence="11" type="ORF">METZ01_LOCUS187858</name>
</gene>
<dbReference type="FunFam" id="3.40.980.10:FF:000004">
    <property type="entry name" value="Molybdopterin molybdenumtransferase"/>
    <property type="match status" value="1"/>
</dbReference>
<evidence type="ECO:0000313" key="11">
    <source>
        <dbReference type="EMBL" id="SVB35004.1"/>
    </source>
</evidence>
<proteinExistence type="predicted"/>
<keyword evidence="6" id="KW-0479">Metal-binding</keyword>